<feature type="signal peptide" evidence="1">
    <location>
        <begin position="1"/>
        <end position="18"/>
    </location>
</feature>
<gene>
    <name evidence="2" type="ORF">Ahy_A02g005093</name>
</gene>
<dbReference type="AlphaFoldDB" id="A0A445E5M9"/>
<proteinExistence type="predicted"/>
<sequence length="76" mass="8643">MHEGVSFLVFFLAQLGYPGLEPETSLVKQSEPTVHIQETIIIAGTIRHLTLNHNDPITRAKFYQLSYILPSQVEYT</sequence>
<comment type="caution">
    <text evidence="2">The sequence shown here is derived from an EMBL/GenBank/DDBJ whole genome shotgun (WGS) entry which is preliminary data.</text>
</comment>
<reference evidence="2 3" key="1">
    <citation type="submission" date="2019-01" db="EMBL/GenBank/DDBJ databases">
        <title>Sequencing of cultivated peanut Arachis hypogaea provides insights into genome evolution and oil improvement.</title>
        <authorList>
            <person name="Chen X."/>
        </authorList>
    </citation>
    <scope>NUCLEOTIDE SEQUENCE [LARGE SCALE GENOMIC DNA]</scope>
    <source>
        <strain evidence="3">cv. Fuhuasheng</strain>
        <tissue evidence="2">Leaves</tissue>
    </source>
</reference>
<organism evidence="2 3">
    <name type="scientific">Arachis hypogaea</name>
    <name type="common">Peanut</name>
    <dbReference type="NCBI Taxonomy" id="3818"/>
    <lineage>
        <taxon>Eukaryota</taxon>
        <taxon>Viridiplantae</taxon>
        <taxon>Streptophyta</taxon>
        <taxon>Embryophyta</taxon>
        <taxon>Tracheophyta</taxon>
        <taxon>Spermatophyta</taxon>
        <taxon>Magnoliopsida</taxon>
        <taxon>eudicotyledons</taxon>
        <taxon>Gunneridae</taxon>
        <taxon>Pentapetalae</taxon>
        <taxon>rosids</taxon>
        <taxon>fabids</taxon>
        <taxon>Fabales</taxon>
        <taxon>Fabaceae</taxon>
        <taxon>Papilionoideae</taxon>
        <taxon>50 kb inversion clade</taxon>
        <taxon>dalbergioids sensu lato</taxon>
        <taxon>Dalbergieae</taxon>
        <taxon>Pterocarpus clade</taxon>
        <taxon>Arachis</taxon>
    </lineage>
</organism>
<evidence type="ECO:0000256" key="1">
    <source>
        <dbReference type="SAM" id="SignalP"/>
    </source>
</evidence>
<feature type="chain" id="PRO_5019486259" evidence="1">
    <location>
        <begin position="19"/>
        <end position="76"/>
    </location>
</feature>
<dbReference type="EMBL" id="SDMP01000002">
    <property type="protein sequence ID" value="RYR70784.1"/>
    <property type="molecule type" value="Genomic_DNA"/>
</dbReference>
<keyword evidence="1" id="KW-0732">Signal</keyword>
<evidence type="ECO:0000313" key="2">
    <source>
        <dbReference type="EMBL" id="RYR70784.1"/>
    </source>
</evidence>
<protein>
    <submittedName>
        <fullName evidence="2">Uncharacterized protein</fullName>
    </submittedName>
</protein>
<name>A0A445E5M9_ARAHY</name>
<evidence type="ECO:0000313" key="3">
    <source>
        <dbReference type="Proteomes" id="UP000289738"/>
    </source>
</evidence>
<keyword evidence="3" id="KW-1185">Reference proteome</keyword>
<accession>A0A445E5M9</accession>
<dbReference type="Proteomes" id="UP000289738">
    <property type="component" value="Chromosome A02"/>
</dbReference>